<evidence type="ECO:0000256" key="1">
    <source>
        <dbReference type="SAM" id="MobiDB-lite"/>
    </source>
</evidence>
<dbReference type="Proteomes" id="UP000252519">
    <property type="component" value="Unassembled WGS sequence"/>
</dbReference>
<feature type="domain" description="SCP" evidence="2">
    <location>
        <begin position="59"/>
        <end position="127"/>
    </location>
</feature>
<organism evidence="3 4">
    <name type="scientific">Ancylostoma caninum</name>
    <name type="common">Dog hookworm</name>
    <dbReference type="NCBI Taxonomy" id="29170"/>
    <lineage>
        <taxon>Eukaryota</taxon>
        <taxon>Metazoa</taxon>
        <taxon>Ecdysozoa</taxon>
        <taxon>Nematoda</taxon>
        <taxon>Chromadorea</taxon>
        <taxon>Rhabditida</taxon>
        <taxon>Rhabditina</taxon>
        <taxon>Rhabditomorpha</taxon>
        <taxon>Strongyloidea</taxon>
        <taxon>Ancylostomatidae</taxon>
        <taxon>Ancylostomatinae</taxon>
        <taxon>Ancylostoma</taxon>
    </lineage>
</organism>
<dbReference type="AlphaFoldDB" id="A0A368HDE2"/>
<feature type="compositionally biased region" description="Polar residues" evidence="1">
    <location>
        <begin position="29"/>
        <end position="43"/>
    </location>
</feature>
<evidence type="ECO:0000259" key="2">
    <source>
        <dbReference type="Pfam" id="PF00188"/>
    </source>
</evidence>
<proteinExistence type="predicted"/>
<dbReference type="CDD" id="cd05380">
    <property type="entry name" value="CAP_euk"/>
    <property type="match status" value="1"/>
</dbReference>
<gene>
    <name evidence="3" type="ORF">ANCCAN_00804</name>
</gene>
<protein>
    <recommendedName>
        <fullName evidence="2">SCP domain-containing protein</fullName>
    </recommendedName>
</protein>
<keyword evidence="4" id="KW-1185">Reference proteome</keyword>
<reference evidence="3 4" key="1">
    <citation type="submission" date="2014-10" db="EMBL/GenBank/DDBJ databases">
        <title>Draft genome of the hookworm Ancylostoma caninum.</title>
        <authorList>
            <person name="Mitreva M."/>
        </authorList>
    </citation>
    <scope>NUCLEOTIDE SEQUENCE [LARGE SCALE GENOMIC DNA]</scope>
    <source>
        <strain evidence="3 4">Baltimore</strain>
    </source>
</reference>
<sequence>MALFGWDDEHYKNSTKSGSLQPLGEAPQPQETTTRPVPSTTLIDSCDNMTPYIRQRIVDIHNEYRSQLAKGQVRSGKPGKANLYTATNIYKMRYDLTLEEEAQAYVDSCPRGGSALSTRPQSGENIEVNPSQTISCLVAVENV</sequence>
<evidence type="ECO:0000313" key="3">
    <source>
        <dbReference type="EMBL" id="RCN53245.1"/>
    </source>
</evidence>
<evidence type="ECO:0000313" key="4">
    <source>
        <dbReference type="Proteomes" id="UP000252519"/>
    </source>
</evidence>
<dbReference type="SUPFAM" id="SSF55797">
    <property type="entry name" value="PR-1-like"/>
    <property type="match status" value="1"/>
</dbReference>
<comment type="caution">
    <text evidence="3">The sequence shown here is derived from an EMBL/GenBank/DDBJ whole genome shotgun (WGS) entry which is preliminary data.</text>
</comment>
<accession>A0A368HDE2</accession>
<dbReference type="Gene3D" id="3.40.33.10">
    <property type="entry name" value="CAP"/>
    <property type="match status" value="1"/>
</dbReference>
<dbReference type="InterPro" id="IPR014044">
    <property type="entry name" value="CAP_dom"/>
</dbReference>
<feature type="region of interest" description="Disordered" evidence="1">
    <location>
        <begin position="13"/>
        <end position="45"/>
    </location>
</feature>
<dbReference type="STRING" id="29170.A0A368HDE2"/>
<dbReference type="OrthoDB" id="5835917at2759"/>
<dbReference type="Pfam" id="PF00188">
    <property type="entry name" value="CAP"/>
    <property type="match status" value="1"/>
</dbReference>
<name>A0A368HDE2_ANCCA</name>
<dbReference type="InterPro" id="IPR035940">
    <property type="entry name" value="CAP_sf"/>
</dbReference>
<dbReference type="EMBL" id="JOJR01000003">
    <property type="protein sequence ID" value="RCN53245.1"/>
    <property type="molecule type" value="Genomic_DNA"/>
</dbReference>
<feature type="non-terminal residue" evidence="3">
    <location>
        <position position="143"/>
    </location>
</feature>